<evidence type="ECO:0000313" key="2">
    <source>
        <dbReference type="Proteomes" id="UP001219525"/>
    </source>
</evidence>
<keyword evidence="2" id="KW-1185">Reference proteome</keyword>
<protein>
    <submittedName>
        <fullName evidence="1">Uncharacterized protein</fullName>
    </submittedName>
</protein>
<dbReference type="AlphaFoldDB" id="A0AAD6YUB6"/>
<dbReference type="Proteomes" id="UP001219525">
    <property type="component" value="Unassembled WGS sequence"/>
</dbReference>
<organism evidence="1 2">
    <name type="scientific">Mycena pura</name>
    <dbReference type="NCBI Taxonomy" id="153505"/>
    <lineage>
        <taxon>Eukaryota</taxon>
        <taxon>Fungi</taxon>
        <taxon>Dikarya</taxon>
        <taxon>Basidiomycota</taxon>
        <taxon>Agaricomycotina</taxon>
        <taxon>Agaricomycetes</taxon>
        <taxon>Agaricomycetidae</taxon>
        <taxon>Agaricales</taxon>
        <taxon>Marasmiineae</taxon>
        <taxon>Mycenaceae</taxon>
        <taxon>Mycena</taxon>
    </lineage>
</organism>
<dbReference type="EMBL" id="JARJCW010000002">
    <property type="protein sequence ID" value="KAJ7229211.1"/>
    <property type="molecule type" value="Genomic_DNA"/>
</dbReference>
<name>A0AAD6YUB6_9AGAR</name>
<proteinExistence type="predicted"/>
<reference evidence="1" key="1">
    <citation type="submission" date="2023-03" db="EMBL/GenBank/DDBJ databases">
        <title>Massive genome expansion in bonnet fungi (Mycena s.s.) driven by repeated elements and novel gene families across ecological guilds.</title>
        <authorList>
            <consortium name="Lawrence Berkeley National Laboratory"/>
            <person name="Harder C.B."/>
            <person name="Miyauchi S."/>
            <person name="Viragh M."/>
            <person name="Kuo A."/>
            <person name="Thoen E."/>
            <person name="Andreopoulos B."/>
            <person name="Lu D."/>
            <person name="Skrede I."/>
            <person name="Drula E."/>
            <person name="Henrissat B."/>
            <person name="Morin E."/>
            <person name="Kohler A."/>
            <person name="Barry K."/>
            <person name="LaButti K."/>
            <person name="Morin E."/>
            <person name="Salamov A."/>
            <person name="Lipzen A."/>
            <person name="Mereny Z."/>
            <person name="Hegedus B."/>
            <person name="Baldrian P."/>
            <person name="Stursova M."/>
            <person name="Weitz H."/>
            <person name="Taylor A."/>
            <person name="Grigoriev I.V."/>
            <person name="Nagy L.G."/>
            <person name="Martin F."/>
            <person name="Kauserud H."/>
        </authorList>
    </citation>
    <scope>NUCLEOTIDE SEQUENCE</scope>
    <source>
        <strain evidence="1">9144</strain>
    </source>
</reference>
<evidence type="ECO:0000313" key="1">
    <source>
        <dbReference type="EMBL" id="KAJ7229211.1"/>
    </source>
</evidence>
<gene>
    <name evidence="1" type="ORF">GGX14DRAFT_385475</name>
</gene>
<sequence length="222" mass="24567">MQYSTAVPLSNTTCKQNELYHFNKYLQNNKIYHTSIDILTWNGPRLRHYQGILVPRRNGQCRLRRYSFICEIVGGCDQHIIFCFPAGPLIMGWEWHTASSLPASLTSPAGFFTTSTNLQHQTSLIRASASVPNSSGHTFHHVHCTARSLGISTFAHLPSGAILVCIAETVNISECAAKISKKTLANFTELQTEKAGLTRMVAALMAVQRKGANGDEDDEEND</sequence>
<comment type="caution">
    <text evidence="1">The sequence shown here is derived from an EMBL/GenBank/DDBJ whole genome shotgun (WGS) entry which is preliminary data.</text>
</comment>
<accession>A0AAD6YUB6</accession>